<dbReference type="Proteomes" id="UP000054032">
    <property type="component" value="Unassembled WGS sequence"/>
</dbReference>
<dbReference type="AlphaFoldDB" id="W6YTY5"/>
<gene>
    <name evidence="2" type="ORF">COCMIDRAFT_30159</name>
</gene>
<feature type="transmembrane region" description="Helical" evidence="1">
    <location>
        <begin position="65"/>
        <end position="91"/>
    </location>
</feature>
<keyword evidence="1" id="KW-0812">Transmembrane</keyword>
<protein>
    <submittedName>
        <fullName evidence="2">Uncharacterized protein</fullName>
    </submittedName>
</protein>
<keyword evidence="1" id="KW-0472">Membrane</keyword>
<dbReference type="HOGENOM" id="CLU_949910_0_0_1"/>
<dbReference type="GeneID" id="19121625"/>
<organism evidence="2 3">
    <name type="scientific">Bipolaris oryzae ATCC 44560</name>
    <dbReference type="NCBI Taxonomy" id="930090"/>
    <lineage>
        <taxon>Eukaryota</taxon>
        <taxon>Fungi</taxon>
        <taxon>Dikarya</taxon>
        <taxon>Ascomycota</taxon>
        <taxon>Pezizomycotina</taxon>
        <taxon>Dothideomycetes</taxon>
        <taxon>Pleosporomycetidae</taxon>
        <taxon>Pleosporales</taxon>
        <taxon>Pleosporineae</taxon>
        <taxon>Pleosporaceae</taxon>
        <taxon>Bipolaris</taxon>
    </lineage>
</organism>
<dbReference type="EMBL" id="KI964126">
    <property type="protein sequence ID" value="EUC40993.1"/>
    <property type="molecule type" value="Genomic_DNA"/>
</dbReference>
<keyword evidence="3" id="KW-1185">Reference proteome</keyword>
<evidence type="ECO:0000313" key="3">
    <source>
        <dbReference type="Proteomes" id="UP000054032"/>
    </source>
</evidence>
<evidence type="ECO:0000256" key="1">
    <source>
        <dbReference type="SAM" id="Phobius"/>
    </source>
</evidence>
<name>W6YTY5_COCMI</name>
<accession>W6YTY5</accession>
<dbReference type="KEGG" id="bor:COCMIDRAFT_30159"/>
<dbReference type="RefSeq" id="XP_007692485.1">
    <property type="nucleotide sequence ID" value="XM_007694295.1"/>
</dbReference>
<dbReference type="OrthoDB" id="3662178at2759"/>
<sequence length="293" mass="31273">MARGGTSEASWASALRALCGARGGGRSSTKALTPGMIDATTRAGKVQAPPTGHSGGQGLSLPGSFYLPACLLVLAWCLSGVGLVLVLVLMLPWEIHSGPPFEGARNCETLDTLYSASMGLDRRSDSEAASDRGFHVRVFSWPSWPGGGTLASWYRFTSPPQEPTPCALQTSQFVRVWSVIPNLATVRKHDQLPDWQAVMATSQPSLFRLMRAHLNLSWWVPSCCSSVPTSHPTQGRPRTCVAQELGHATLGGGVQCPGPKHLVALFQNSQLSLCTCTLGEASIAQLPPPLRLY</sequence>
<proteinExistence type="predicted"/>
<evidence type="ECO:0000313" key="2">
    <source>
        <dbReference type="EMBL" id="EUC40993.1"/>
    </source>
</evidence>
<keyword evidence="1" id="KW-1133">Transmembrane helix</keyword>
<reference evidence="2 3" key="1">
    <citation type="journal article" date="2013" name="PLoS Genet.">
        <title>Comparative genome structure, secondary metabolite, and effector coding capacity across Cochliobolus pathogens.</title>
        <authorList>
            <person name="Condon B.J."/>
            <person name="Leng Y."/>
            <person name="Wu D."/>
            <person name="Bushley K.E."/>
            <person name="Ohm R.A."/>
            <person name="Otillar R."/>
            <person name="Martin J."/>
            <person name="Schackwitz W."/>
            <person name="Grimwood J."/>
            <person name="MohdZainudin N."/>
            <person name="Xue C."/>
            <person name="Wang R."/>
            <person name="Manning V.A."/>
            <person name="Dhillon B."/>
            <person name="Tu Z.J."/>
            <person name="Steffenson B.J."/>
            <person name="Salamov A."/>
            <person name="Sun H."/>
            <person name="Lowry S."/>
            <person name="LaButti K."/>
            <person name="Han J."/>
            <person name="Copeland A."/>
            <person name="Lindquist E."/>
            <person name="Barry K."/>
            <person name="Schmutz J."/>
            <person name="Baker S.E."/>
            <person name="Ciuffetti L.M."/>
            <person name="Grigoriev I.V."/>
            <person name="Zhong S."/>
            <person name="Turgeon B.G."/>
        </authorList>
    </citation>
    <scope>NUCLEOTIDE SEQUENCE [LARGE SCALE GENOMIC DNA]</scope>
    <source>
        <strain evidence="2 3">ATCC 44560</strain>
    </source>
</reference>